<dbReference type="GO" id="GO:0052324">
    <property type="term" value="P:plant-type cell wall cellulose biosynthetic process"/>
    <property type="evidence" value="ECO:0007669"/>
    <property type="project" value="TreeGrafter"/>
</dbReference>
<keyword evidence="3" id="KW-0325">Glycoprotein</keyword>
<reference evidence="5" key="1">
    <citation type="submission" date="2019-09" db="EMBL/GenBank/DDBJ databases">
        <title>Draft genome information of white flower Hibiscus syriacus.</title>
        <authorList>
            <person name="Kim Y.-M."/>
        </authorList>
    </citation>
    <scope>NUCLEOTIDE SEQUENCE [LARGE SCALE GENOMIC DNA]</scope>
    <source>
        <strain evidence="5">YM2019G1</strain>
    </source>
</reference>
<dbReference type="Pfam" id="PF04833">
    <property type="entry name" value="COBRA"/>
    <property type="match status" value="1"/>
</dbReference>
<dbReference type="EMBL" id="VEPZ02000964">
    <property type="protein sequence ID" value="KAE8707449.1"/>
    <property type="molecule type" value="Genomic_DNA"/>
</dbReference>
<dbReference type="Proteomes" id="UP000436088">
    <property type="component" value="Unassembled WGS sequence"/>
</dbReference>
<evidence type="ECO:0000313" key="6">
    <source>
        <dbReference type="Proteomes" id="UP000436088"/>
    </source>
</evidence>
<evidence type="ECO:0000313" key="5">
    <source>
        <dbReference type="EMBL" id="KAE8707449.1"/>
    </source>
</evidence>
<evidence type="ECO:0000256" key="1">
    <source>
        <dbReference type="ARBA" id="ARBA00005507"/>
    </source>
</evidence>
<dbReference type="PANTHER" id="PTHR31673:SF61">
    <property type="entry name" value="PROTEIN COBRA"/>
    <property type="match status" value="1"/>
</dbReference>
<keyword evidence="4" id="KW-0812">Transmembrane</keyword>
<keyword evidence="2" id="KW-0732">Signal</keyword>
<feature type="transmembrane region" description="Helical" evidence="4">
    <location>
        <begin position="104"/>
        <end position="122"/>
    </location>
</feature>
<keyword evidence="6" id="KW-1185">Reference proteome</keyword>
<comment type="caution">
    <text evidence="5">The sequence shown here is derived from an EMBL/GenBank/DDBJ whole genome shotgun (WGS) entry which is preliminary data.</text>
</comment>
<dbReference type="GO" id="GO:0005886">
    <property type="term" value="C:plasma membrane"/>
    <property type="evidence" value="ECO:0007669"/>
    <property type="project" value="TreeGrafter"/>
</dbReference>
<organism evidence="5 6">
    <name type="scientific">Hibiscus syriacus</name>
    <name type="common">Rose of Sharon</name>
    <dbReference type="NCBI Taxonomy" id="106335"/>
    <lineage>
        <taxon>Eukaryota</taxon>
        <taxon>Viridiplantae</taxon>
        <taxon>Streptophyta</taxon>
        <taxon>Embryophyta</taxon>
        <taxon>Tracheophyta</taxon>
        <taxon>Spermatophyta</taxon>
        <taxon>Magnoliopsida</taxon>
        <taxon>eudicotyledons</taxon>
        <taxon>Gunneridae</taxon>
        <taxon>Pentapetalae</taxon>
        <taxon>rosids</taxon>
        <taxon>malvids</taxon>
        <taxon>Malvales</taxon>
        <taxon>Malvaceae</taxon>
        <taxon>Malvoideae</taxon>
        <taxon>Hibiscus</taxon>
    </lineage>
</organism>
<dbReference type="GO" id="GO:0010215">
    <property type="term" value="P:cellulose microfibril organization"/>
    <property type="evidence" value="ECO:0007669"/>
    <property type="project" value="InterPro"/>
</dbReference>
<evidence type="ECO:0000256" key="4">
    <source>
        <dbReference type="SAM" id="Phobius"/>
    </source>
</evidence>
<evidence type="ECO:0000256" key="3">
    <source>
        <dbReference type="ARBA" id="ARBA00023180"/>
    </source>
</evidence>
<dbReference type="AlphaFoldDB" id="A0A6A3AXD7"/>
<sequence>MMLDPTGNITIKWDVISWTPDGYVAVVTMYNFQQYRHIQSPGWTLGGQGQKEVSGSMMGSQTTSKGMFKVQRKHPTLLRGVKFMGFKTLEMQQAHFRFFIKQHLLILISIISMLTCMLHFYFCCNNLYDRKASHLASAVPGLGKSTNAPLLVYSHMSVESCVQHPNFDNLTNFSAQLQTISPYAGLMKPVLSGMYNRNYCSKRCIDFHFRKGMGFSTEIYFNGDNCVMHPPDAYPVAKYGFRPVISLLQPAMTILASCDSHGLICDEPSTKPLSYSFDVWGPICI</sequence>
<protein>
    <submittedName>
        <fullName evidence="5">Uncharacterized protein</fullName>
    </submittedName>
</protein>
<proteinExistence type="inferred from homology"/>
<gene>
    <name evidence="5" type="ORF">F3Y22_tig00110384pilonHSYRG00911</name>
</gene>
<accession>A0A6A3AXD7</accession>
<dbReference type="PANTHER" id="PTHR31673">
    <property type="entry name" value="PROTEIN COBRA"/>
    <property type="match status" value="1"/>
</dbReference>
<keyword evidence="4" id="KW-1133">Transmembrane helix</keyword>
<dbReference type="InterPro" id="IPR006918">
    <property type="entry name" value="COBRA_pln"/>
</dbReference>
<keyword evidence="4" id="KW-0472">Membrane</keyword>
<name>A0A6A3AXD7_HIBSY</name>
<comment type="similarity">
    <text evidence="1">Belongs to the COBRA family.</text>
</comment>
<evidence type="ECO:0000256" key="2">
    <source>
        <dbReference type="ARBA" id="ARBA00022729"/>
    </source>
</evidence>